<comment type="caution">
    <text evidence="1">The sequence shown here is derived from an EMBL/GenBank/DDBJ whole genome shotgun (WGS) entry which is preliminary data.</text>
</comment>
<keyword evidence="2" id="KW-1185">Reference proteome</keyword>
<dbReference type="Proteomes" id="UP001189429">
    <property type="component" value="Unassembled WGS sequence"/>
</dbReference>
<feature type="non-terminal residue" evidence="1">
    <location>
        <position position="115"/>
    </location>
</feature>
<gene>
    <name evidence="1" type="ORF">PCOR1329_LOCUS45272</name>
</gene>
<name>A0ABN9U518_9DINO</name>
<evidence type="ECO:0000313" key="1">
    <source>
        <dbReference type="EMBL" id="CAK0853958.1"/>
    </source>
</evidence>
<dbReference type="EMBL" id="CAUYUJ010015441">
    <property type="protein sequence ID" value="CAK0853958.1"/>
    <property type="molecule type" value="Genomic_DNA"/>
</dbReference>
<proteinExistence type="predicted"/>
<organism evidence="1 2">
    <name type="scientific">Prorocentrum cordatum</name>
    <dbReference type="NCBI Taxonomy" id="2364126"/>
    <lineage>
        <taxon>Eukaryota</taxon>
        <taxon>Sar</taxon>
        <taxon>Alveolata</taxon>
        <taxon>Dinophyceae</taxon>
        <taxon>Prorocentrales</taxon>
        <taxon>Prorocentraceae</taxon>
        <taxon>Prorocentrum</taxon>
    </lineage>
</organism>
<accession>A0ABN9U518</accession>
<evidence type="ECO:0000313" key="2">
    <source>
        <dbReference type="Proteomes" id="UP001189429"/>
    </source>
</evidence>
<sequence length="115" mass="13374">MVYRGGSESKQDKPAEDLISGFESRAELARRRIWEIPKETLPMLRTKRELWETKDNFKRVTDLVVCKSKDAEKALRNARRELASSTVSVHKKWVIDHLRAPNFGRDVLHQMNRGG</sequence>
<protein>
    <submittedName>
        <fullName evidence="1">Uncharacterized protein</fullName>
    </submittedName>
</protein>
<reference evidence="1" key="1">
    <citation type="submission" date="2023-10" db="EMBL/GenBank/DDBJ databases">
        <authorList>
            <person name="Chen Y."/>
            <person name="Shah S."/>
            <person name="Dougan E. K."/>
            <person name="Thang M."/>
            <person name="Chan C."/>
        </authorList>
    </citation>
    <scope>NUCLEOTIDE SEQUENCE [LARGE SCALE GENOMIC DNA]</scope>
</reference>